<evidence type="ECO:0000259" key="5">
    <source>
        <dbReference type="Pfam" id="PF17384"/>
    </source>
</evidence>
<dbReference type="CDD" id="cd01734">
    <property type="entry name" value="YlxS_C"/>
    <property type="match status" value="1"/>
</dbReference>
<keyword evidence="7" id="KW-1185">Reference proteome</keyword>
<dbReference type="GO" id="GO:0000028">
    <property type="term" value="P:ribosomal small subunit assembly"/>
    <property type="evidence" value="ECO:0007669"/>
    <property type="project" value="TreeGrafter"/>
</dbReference>
<feature type="domain" description="Ribosome maturation factor RimP N-terminal" evidence="4">
    <location>
        <begin position="15"/>
        <end position="81"/>
    </location>
</feature>
<dbReference type="SUPFAM" id="SSF75420">
    <property type="entry name" value="YhbC-like, N-terminal domain"/>
    <property type="match status" value="1"/>
</dbReference>
<comment type="subcellular location">
    <subcellularLocation>
        <location evidence="3">Cytoplasm</location>
    </subcellularLocation>
</comment>
<dbReference type="GO" id="GO:0005829">
    <property type="term" value="C:cytosol"/>
    <property type="evidence" value="ECO:0007669"/>
    <property type="project" value="TreeGrafter"/>
</dbReference>
<dbReference type="GO" id="GO:0006412">
    <property type="term" value="P:translation"/>
    <property type="evidence" value="ECO:0007669"/>
    <property type="project" value="TreeGrafter"/>
</dbReference>
<evidence type="ECO:0000313" key="7">
    <source>
        <dbReference type="Proteomes" id="UP000315971"/>
    </source>
</evidence>
<comment type="function">
    <text evidence="3">Required for maturation of 30S ribosomal subunits.</text>
</comment>
<dbReference type="InterPro" id="IPR036847">
    <property type="entry name" value="RimP_C_sf"/>
</dbReference>
<dbReference type="AlphaFoldDB" id="A0A521CGQ6"/>
<keyword evidence="2 3" id="KW-0690">Ribosome biogenesis</keyword>
<organism evidence="6 7">
    <name type="scientific">Solitalea koreensis</name>
    <dbReference type="NCBI Taxonomy" id="543615"/>
    <lineage>
        <taxon>Bacteria</taxon>
        <taxon>Pseudomonadati</taxon>
        <taxon>Bacteroidota</taxon>
        <taxon>Sphingobacteriia</taxon>
        <taxon>Sphingobacteriales</taxon>
        <taxon>Sphingobacteriaceae</taxon>
        <taxon>Solitalea</taxon>
    </lineage>
</organism>
<gene>
    <name evidence="3" type="primary">rimP</name>
    <name evidence="6" type="ORF">SAMN06265350_10446</name>
</gene>
<dbReference type="InterPro" id="IPR028998">
    <property type="entry name" value="RimP_C"/>
</dbReference>
<feature type="domain" description="Ribosome maturation factor RimP C-terminal" evidence="5">
    <location>
        <begin position="84"/>
        <end position="154"/>
    </location>
</feature>
<evidence type="ECO:0000256" key="2">
    <source>
        <dbReference type="ARBA" id="ARBA00022517"/>
    </source>
</evidence>
<comment type="similarity">
    <text evidence="3">Belongs to the RimP family.</text>
</comment>
<dbReference type="Pfam" id="PF02576">
    <property type="entry name" value="RimP_N"/>
    <property type="match status" value="1"/>
</dbReference>
<proteinExistence type="inferred from homology"/>
<dbReference type="InterPro" id="IPR028989">
    <property type="entry name" value="RimP_N"/>
</dbReference>
<dbReference type="OrthoDB" id="9789702at2"/>
<reference evidence="6 7" key="1">
    <citation type="submission" date="2017-05" db="EMBL/GenBank/DDBJ databases">
        <authorList>
            <person name="Varghese N."/>
            <person name="Submissions S."/>
        </authorList>
    </citation>
    <scope>NUCLEOTIDE SEQUENCE [LARGE SCALE GENOMIC DNA]</scope>
    <source>
        <strain evidence="6 7">DSM 21342</strain>
    </source>
</reference>
<keyword evidence="1 3" id="KW-0963">Cytoplasm</keyword>
<dbReference type="HAMAP" id="MF_01077">
    <property type="entry name" value="RimP"/>
    <property type="match status" value="1"/>
</dbReference>
<evidence type="ECO:0000259" key="4">
    <source>
        <dbReference type="Pfam" id="PF02576"/>
    </source>
</evidence>
<dbReference type="InterPro" id="IPR035956">
    <property type="entry name" value="RimP_N_sf"/>
</dbReference>
<dbReference type="Pfam" id="PF17384">
    <property type="entry name" value="DUF150_C"/>
    <property type="match status" value="1"/>
</dbReference>
<dbReference type="Gene3D" id="2.30.30.180">
    <property type="entry name" value="Ribosome maturation factor RimP, C-terminal domain"/>
    <property type="match status" value="1"/>
</dbReference>
<evidence type="ECO:0000256" key="3">
    <source>
        <dbReference type="HAMAP-Rule" id="MF_01077"/>
    </source>
</evidence>
<dbReference type="RefSeq" id="WP_142602936.1">
    <property type="nucleotide sequence ID" value="NZ_FXSZ01000004.1"/>
</dbReference>
<sequence length="155" mass="17492">MSAIVNRITKLVEEKISDDANLFIVDIKVLPNNKVMIFVDGDNGITIQKCAEISRHVGFHLEEENVIDHAYTLEVSSPGIDYPLTLQRQFSKNIGRNVLVKLVDNNKKEGKLLENSENGIKIEETVKEKGKKAQQVEVEIPFSEINEVKVTISFK</sequence>
<evidence type="ECO:0000256" key="1">
    <source>
        <dbReference type="ARBA" id="ARBA00022490"/>
    </source>
</evidence>
<dbReference type="Gene3D" id="3.30.300.70">
    <property type="entry name" value="RimP-like superfamily, N-terminal"/>
    <property type="match status" value="1"/>
</dbReference>
<protein>
    <recommendedName>
        <fullName evidence="3">Ribosome maturation factor RimP</fullName>
    </recommendedName>
</protein>
<accession>A0A521CGQ6</accession>
<evidence type="ECO:0000313" key="6">
    <source>
        <dbReference type="EMBL" id="SMO58592.1"/>
    </source>
</evidence>
<dbReference type="InterPro" id="IPR003728">
    <property type="entry name" value="Ribosome_maturation_RimP"/>
</dbReference>
<dbReference type="Proteomes" id="UP000315971">
    <property type="component" value="Unassembled WGS sequence"/>
</dbReference>
<dbReference type="PANTHER" id="PTHR33867">
    <property type="entry name" value="RIBOSOME MATURATION FACTOR RIMP"/>
    <property type="match status" value="1"/>
</dbReference>
<dbReference type="PANTHER" id="PTHR33867:SF1">
    <property type="entry name" value="RIBOSOME MATURATION FACTOR RIMP"/>
    <property type="match status" value="1"/>
</dbReference>
<name>A0A521CGQ6_9SPHI</name>
<dbReference type="SUPFAM" id="SSF74942">
    <property type="entry name" value="YhbC-like, C-terminal domain"/>
    <property type="match status" value="1"/>
</dbReference>
<dbReference type="EMBL" id="FXSZ01000004">
    <property type="protein sequence ID" value="SMO58592.1"/>
    <property type="molecule type" value="Genomic_DNA"/>
</dbReference>